<proteinExistence type="predicted"/>
<sequence length="140" mass="15214">MIRSDSDSSVITIHVVSWSSSTHLSPRLNTTVQQTLTPPRLRLTPPLTVSLPLRLLVRLSLSQSRLSLPAAVHSLSRRASLPCRLCTLSASHSLSRACLCPPPFTLSVATDLSLPLLAVDLFRLSAARPLSASSRRPSNW</sequence>
<gene>
    <name evidence="1" type="ORF">Syun_023383</name>
</gene>
<keyword evidence="2" id="KW-1185">Reference proteome</keyword>
<name>A0AAP0FI21_9MAGN</name>
<protein>
    <submittedName>
        <fullName evidence="1">Uncharacterized protein</fullName>
    </submittedName>
</protein>
<dbReference type="Proteomes" id="UP001420932">
    <property type="component" value="Unassembled WGS sequence"/>
</dbReference>
<dbReference type="AlphaFoldDB" id="A0AAP0FI21"/>
<dbReference type="EMBL" id="JBBNAF010000010">
    <property type="protein sequence ID" value="KAK9107372.1"/>
    <property type="molecule type" value="Genomic_DNA"/>
</dbReference>
<accession>A0AAP0FI21</accession>
<reference evidence="1 2" key="1">
    <citation type="submission" date="2024-01" db="EMBL/GenBank/DDBJ databases">
        <title>Genome assemblies of Stephania.</title>
        <authorList>
            <person name="Yang L."/>
        </authorList>
    </citation>
    <scope>NUCLEOTIDE SEQUENCE [LARGE SCALE GENOMIC DNA]</scope>
    <source>
        <strain evidence="1">YNDBR</strain>
        <tissue evidence="1">Leaf</tissue>
    </source>
</reference>
<evidence type="ECO:0000313" key="1">
    <source>
        <dbReference type="EMBL" id="KAK9107372.1"/>
    </source>
</evidence>
<organism evidence="1 2">
    <name type="scientific">Stephania yunnanensis</name>
    <dbReference type="NCBI Taxonomy" id="152371"/>
    <lineage>
        <taxon>Eukaryota</taxon>
        <taxon>Viridiplantae</taxon>
        <taxon>Streptophyta</taxon>
        <taxon>Embryophyta</taxon>
        <taxon>Tracheophyta</taxon>
        <taxon>Spermatophyta</taxon>
        <taxon>Magnoliopsida</taxon>
        <taxon>Ranunculales</taxon>
        <taxon>Menispermaceae</taxon>
        <taxon>Menispermoideae</taxon>
        <taxon>Cissampelideae</taxon>
        <taxon>Stephania</taxon>
    </lineage>
</organism>
<comment type="caution">
    <text evidence="1">The sequence shown here is derived from an EMBL/GenBank/DDBJ whole genome shotgun (WGS) entry which is preliminary data.</text>
</comment>
<evidence type="ECO:0000313" key="2">
    <source>
        <dbReference type="Proteomes" id="UP001420932"/>
    </source>
</evidence>